<dbReference type="InterPro" id="IPR038765">
    <property type="entry name" value="Papain-like_cys_pep_sf"/>
</dbReference>
<evidence type="ECO:0000256" key="3">
    <source>
        <dbReference type="ARBA" id="ARBA00022801"/>
    </source>
</evidence>
<accession>A0A917R0I3</accession>
<reference evidence="7" key="1">
    <citation type="journal article" date="2014" name="Int. J. Syst. Evol. Microbiol.">
        <title>Complete genome sequence of Corynebacterium casei LMG S-19264T (=DSM 44701T), isolated from a smear-ripened cheese.</title>
        <authorList>
            <consortium name="US DOE Joint Genome Institute (JGI-PGF)"/>
            <person name="Walter F."/>
            <person name="Albersmeier A."/>
            <person name="Kalinowski J."/>
            <person name="Ruckert C."/>
        </authorList>
    </citation>
    <scope>NUCLEOTIDE SEQUENCE</scope>
    <source>
        <strain evidence="7">JCM 13064</strain>
    </source>
</reference>
<evidence type="ECO:0000256" key="1">
    <source>
        <dbReference type="ARBA" id="ARBA00007074"/>
    </source>
</evidence>
<keyword evidence="3" id="KW-0378">Hydrolase</keyword>
<dbReference type="AlphaFoldDB" id="A0A917R0I3"/>
<dbReference type="InterPro" id="IPR000064">
    <property type="entry name" value="NLP_P60_dom"/>
</dbReference>
<comment type="caution">
    <text evidence="7">The sequence shown here is derived from an EMBL/GenBank/DDBJ whole genome shotgun (WGS) entry which is preliminary data.</text>
</comment>
<dbReference type="PROSITE" id="PS51935">
    <property type="entry name" value="NLPC_P60"/>
    <property type="match status" value="1"/>
</dbReference>
<evidence type="ECO:0000256" key="2">
    <source>
        <dbReference type="ARBA" id="ARBA00022670"/>
    </source>
</evidence>
<dbReference type="GO" id="GO:0006508">
    <property type="term" value="P:proteolysis"/>
    <property type="evidence" value="ECO:0007669"/>
    <property type="project" value="UniProtKB-KW"/>
</dbReference>
<dbReference type="GO" id="GO:0008234">
    <property type="term" value="F:cysteine-type peptidase activity"/>
    <property type="evidence" value="ECO:0007669"/>
    <property type="project" value="UniProtKB-KW"/>
</dbReference>
<feature type="compositionally biased region" description="Polar residues" evidence="5">
    <location>
        <begin position="1"/>
        <end position="17"/>
    </location>
</feature>
<feature type="region of interest" description="Disordered" evidence="5">
    <location>
        <begin position="1"/>
        <end position="22"/>
    </location>
</feature>
<keyword evidence="4" id="KW-0788">Thiol protease</keyword>
<keyword evidence="2" id="KW-0645">Protease</keyword>
<sequence length="171" mass="18021">MPDASRTQAALTTATPTCPSPVPAGDTGAAILAQAQKWIGLAYQYGGGDQNGPTVGTNSNGSGNPGFDCSGLTVWAVHQATNGKVLLPRTAATQFQDRRWRHVPYDQLQVGDLVFWPGSSGTPSAPSHVGIYAGDQRFFNAPFTGAKLRFDSMAPGTYRYQTFIAGARITG</sequence>
<evidence type="ECO:0000256" key="4">
    <source>
        <dbReference type="ARBA" id="ARBA00022807"/>
    </source>
</evidence>
<dbReference type="Proteomes" id="UP000645217">
    <property type="component" value="Unassembled WGS sequence"/>
</dbReference>
<dbReference type="InterPro" id="IPR051794">
    <property type="entry name" value="PG_Endopeptidase_C40"/>
</dbReference>
<keyword evidence="8" id="KW-1185">Reference proteome</keyword>
<evidence type="ECO:0000313" key="8">
    <source>
        <dbReference type="Proteomes" id="UP000645217"/>
    </source>
</evidence>
<dbReference type="PANTHER" id="PTHR47359:SF3">
    <property type="entry name" value="NLP_P60 DOMAIN-CONTAINING PROTEIN-RELATED"/>
    <property type="match status" value="1"/>
</dbReference>
<dbReference type="SUPFAM" id="SSF54001">
    <property type="entry name" value="Cysteine proteinases"/>
    <property type="match status" value="1"/>
</dbReference>
<dbReference type="RefSeq" id="WP_189163244.1">
    <property type="nucleotide sequence ID" value="NZ_BMNT01000012.1"/>
</dbReference>
<organism evidence="7 8">
    <name type="scientific">Sphaerisporangium melleum</name>
    <dbReference type="NCBI Taxonomy" id="321316"/>
    <lineage>
        <taxon>Bacteria</taxon>
        <taxon>Bacillati</taxon>
        <taxon>Actinomycetota</taxon>
        <taxon>Actinomycetes</taxon>
        <taxon>Streptosporangiales</taxon>
        <taxon>Streptosporangiaceae</taxon>
        <taxon>Sphaerisporangium</taxon>
    </lineage>
</organism>
<dbReference type="PANTHER" id="PTHR47359">
    <property type="entry name" value="PEPTIDOGLYCAN DL-ENDOPEPTIDASE CWLO"/>
    <property type="match status" value="1"/>
</dbReference>
<reference evidence="7" key="2">
    <citation type="submission" date="2020-09" db="EMBL/GenBank/DDBJ databases">
        <authorList>
            <person name="Sun Q."/>
            <person name="Ohkuma M."/>
        </authorList>
    </citation>
    <scope>NUCLEOTIDE SEQUENCE</scope>
    <source>
        <strain evidence="7">JCM 13064</strain>
    </source>
</reference>
<gene>
    <name evidence="7" type="ORF">GCM10007964_26080</name>
</gene>
<proteinExistence type="inferred from homology"/>
<dbReference type="Gene3D" id="3.90.1720.10">
    <property type="entry name" value="endopeptidase domain like (from Nostoc punctiforme)"/>
    <property type="match status" value="1"/>
</dbReference>
<name>A0A917R0I3_9ACTN</name>
<protein>
    <recommendedName>
        <fullName evidence="6">NlpC/P60 domain-containing protein</fullName>
    </recommendedName>
</protein>
<evidence type="ECO:0000256" key="5">
    <source>
        <dbReference type="SAM" id="MobiDB-lite"/>
    </source>
</evidence>
<dbReference type="Pfam" id="PF00877">
    <property type="entry name" value="NLPC_P60"/>
    <property type="match status" value="1"/>
</dbReference>
<evidence type="ECO:0000313" key="7">
    <source>
        <dbReference type="EMBL" id="GGK82189.1"/>
    </source>
</evidence>
<evidence type="ECO:0000259" key="6">
    <source>
        <dbReference type="PROSITE" id="PS51935"/>
    </source>
</evidence>
<comment type="similarity">
    <text evidence="1">Belongs to the peptidase C40 family.</text>
</comment>
<feature type="domain" description="NlpC/P60" evidence="6">
    <location>
        <begin position="25"/>
        <end position="170"/>
    </location>
</feature>
<dbReference type="EMBL" id="BMNT01000012">
    <property type="protein sequence ID" value="GGK82189.1"/>
    <property type="molecule type" value="Genomic_DNA"/>
</dbReference>